<evidence type="ECO:0000256" key="4">
    <source>
        <dbReference type="ARBA" id="ARBA00022771"/>
    </source>
</evidence>
<evidence type="ECO:0000256" key="3">
    <source>
        <dbReference type="ARBA" id="ARBA00022737"/>
    </source>
</evidence>
<organism evidence="9 10">
    <name type="scientific">Leptidea sinapis</name>
    <dbReference type="NCBI Taxonomy" id="189913"/>
    <lineage>
        <taxon>Eukaryota</taxon>
        <taxon>Metazoa</taxon>
        <taxon>Ecdysozoa</taxon>
        <taxon>Arthropoda</taxon>
        <taxon>Hexapoda</taxon>
        <taxon>Insecta</taxon>
        <taxon>Pterygota</taxon>
        <taxon>Neoptera</taxon>
        <taxon>Endopterygota</taxon>
        <taxon>Lepidoptera</taxon>
        <taxon>Glossata</taxon>
        <taxon>Ditrysia</taxon>
        <taxon>Papilionoidea</taxon>
        <taxon>Pieridae</taxon>
        <taxon>Dismorphiinae</taxon>
        <taxon>Leptidea</taxon>
    </lineage>
</organism>
<keyword evidence="10" id="KW-1185">Reference proteome</keyword>
<feature type="domain" description="C2H2-type" evidence="8">
    <location>
        <begin position="233"/>
        <end position="261"/>
    </location>
</feature>
<dbReference type="InterPro" id="IPR050888">
    <property type="entry name" value="ZnF_C2H2-type_TF"/>
</dbReference>
<proteinExistence type="predicted"/>
<gene>
    <name evidence="9" type="ORF">LSINAPIS_LOCUS14556</name>
</gene>
<keyword evidence="4 7" id="KW-0863">Zinc-finger</keyword>
<dbReference type="InterPro" id="IPR013087">
    <property type="entry name" value="Znf_C2H2_type"/>
</dbReference>
<dbReference type="GO" id="GO:0005634">
    <property type="term" value="C:nucleus"/>
    <property type="evidence" value="ECO:0007669"/>
    <property type="project" value="UniProtKB-SubCell"/>
</dbReference>
<feature type="domain" description="C2H2-type" evidence="8">
    <location>
        <begin position="34"/>
        <end position="61"/>
    </location>
</feature>
<dbReference type="SMART" id="SM00355">
    <property type="entry name" value="ZnF_C2H2"/>
    <property type="match status" value="9"/>
</dbReference>
<evidence type="ECO:0000313" key="9">
    <source>
        <dbReference type="EMBL" id="VVD04899.1"/>
    </source>
</evidence>
<comment type="subcellular location">
    <subcellularLocation>
        <location evidence="1">Nucleus</location>
    </subcellularLocation>
</comment>
<dbReference type="InterPro" id="IPR036236">
    <property type="entry name" value="Znf_C2H2_sf"/>
</dbReference>
<dbReference type="AlphaFoldDB" id="A0A5E4R6S9"/>
<evidence type="ECO:0000256" key="1">
    <source>
        <dbReference type="ARBA" id="ARBA00004123"/>
    </source>
</evidence>
<keyword evidence="5" id="KW-0862">Zinc</keyword>
<accession>A0A5E4R6S9</accession>
<keyword evidence="2" id="KW-0479">Metal-binding</keyword>
<evidence type="ECO:0000259" key="8">
    <source>
        <dbReference type="PROSITE" id="PS50157"/>
    </source>
</evidence>
<dbReference type="PANTHER" id="PTHR24406">
    <property type="entry name" value="TRANSCRIPTIONAL REPRESSOR CTCFL-RELATED"/>
    <property type="match status" value="1"/>
</dbReference>
<evidence type="ECO:0000256" key="2">
    <source>
        <dbReference type="ARBA" id="ARBA00022723"/>
    </source>
</evidence>
<dbReference type="GO" id="GO:0008270">
    <property type="term" value="F:zinc ion binding"/>
    <property type="evidence" value="ECO:0007669"/>
    <property type="project" value="UniProtKB-KW"/>
</dbReference>
<dbReference type="SUPFAM" id="SSF57667">
    <property type="entry name" value="beta-beta-alpha zinc fingers"/>
    <property type="match status" value="1"/>
</dbReference>
<dbReference type="OrthoDB" id="6077919at2759"/>
<dbReference type="Proteomes" id="UP000324832">
    <property type="component" value="Unassembled WGS sequence"/>
</dbReference>
<dbReference type="InterPro" id="IPR024064">
    <property type="entry name" value="FdhE-like_sf"/>
</dbReference>
<evidence type="ECO:0000256" key="5">
    <source>
        <dbReference type="ARBA" id="ARBA00022833"/>
    </source>
</evidence>
<feature type="domain" description="C2H2-type" evidence="8">
    <location>
        <begin position="290"/>
        <end position="315"/>
    </location>
</feature>
<sequence>MPQEHKELYTIRNNVTAVLLRTTLLPFRWLRTCFRCFYCYEMFDVVDKLRSHQIKHTENDVERAMGMYWEKTVYVDTSDAFCKICDKNIDNLHALVYHLVSEHSLAFDQSVGLGMTPFNLTISHCIICGLTVKNFPALLVHMADQHSKLNNLYCDLCKVKYRSFNDYCVHIKKEKREVECVECNQRVRTDSYNEHMKVVHEKNYKCLTCAEYFKTTYQRSLHMSSVHRRKCLRKCPHCPRMFVFPSNMSRHVRESHYNEKNAMCHVCGFKTFSGHRLKVHMTKHNSSKKYICPFCNKLFKTEKYMRDHCAKSHTK</sequence>
<evidence type="ECO:0000313" key="10">
    <source>
        <dbReference type="Proteomes" id="UP000324832"/>
    </source>
</evidence>
<keyword evidence="6" id="KW-0539">Nucleus</keyword>
<name>A0A5E4R6S9_9NEOP</name>
<evidence type="ECO:0000256" key="6">
    <source>
        <dbReference type="ARBA" id="ARBA00023242"/>
    </source>
</evidence>
<dbReference type="Pfam" id="PF00096">
    <property type="entry name" value="zf-C2H2"/>
    <property type="match status" value="1"/>
</dbReference>
<dbReference type="EMBL" id="FZQP02006909">
    <property type="protein sequence ID" value="VVD04899.1"/>
    <property type="molecule type" value="Genomic_DNA"/>
</dbReference>
<keyword evidence="3" id="KW-0677">Repeat</keyword>
<evidence type="ECO:0000256" key="7">
    <source>
        <dbReference type="PROSITE-ProRule" id="PRU00042"/>
    </source>
</evidence>
<dbReference type="Gene3D" id="3.30.160.60">
    <property type="entry name" value="Classic Zinc Finger"/>
    <property type="match status" value="3"/>
</dbReference>
<protein>
    <recommendedName>
        <fullName evidence="8">C2H2-type domain-containing protein</fullName>
    </recommendedName>
</protein>
<dbReference type="PROSITE" id="PS00028">
    <property type="entry name" value="ZINC_FINGER_C2H2_1"/>
    <property type="match status" value="4"/>
</dbReference>
<reference evidence="9 10" key="1">
    <citation type="submission" date="2017-07" db="EMBL/GenBank/DDBJ databases">
        <authorList>
            <person name="Talla V."/>
            <person name="Backstrom N."/>
        </authorList>
    </citation>
    <scope>NUCLEOTIDE SEQUENCE [LARGE SCALE GENOMIC DNA]</scope>
</reference>
<dbReference type="SUPFAM" id="SSF144020">
    <property type="entry name" value="FdhE-like"/>
    <property type="match status" value="1"/>
</dbReference>
<dbReference type="PROSITE" id="PS50157">
    <property type="entry name" value="ZINC_FINGER_C2H2_2"/>
    <property type="match status" value="3"/>
</dbReference>